<accession>A0A067A1X5</accession>
<dbReference type="EMBL" id="JMIU01000001">
    <property type="protein sequence ID" value="KDN96365.1"/>
    <property type="molecule type" value="Genomic_DNA"/>
</dbReference>
<comment type="caution">
    <text evidence="2">The sequence shown here is derived from an EMBL/GenBank/DDBJ whole genome shotgun (WGS) entry which is preliminary data.</text>
</comment>
<reference evidence="2 3" key="1">
    <citation type="submission" date="2014-04" db="EMBL/GenBank/DDBJ databases">
        <title>Draft genome sequence of Hydrogenovibrio marinus MH-110, a model organism for aerobic H2 metabolism.</title>
        <authorList>
            <person name="Cha H.J."/>
            <person name="Jo B.H."/>
            <person name="Hwang B.H."/>
        </authorList>
    </citation>
    <scope>NUCLEOTIDE SEQUENCE [LARGE SCALE GENOMIC DNA]</scope>
    <source>
        <strain evidence="2 3">MH-110</strain>
    </source>
</reference>
<dbReference type="Proteomes" id="UP000027341">
    <property type="component" value="Unassembled WGS sequence"/>
</dbReference>
<dbReference type="InterPro" id="IPR052538">
    <property type="entry name" value="Flavonoid_dioxygenase-like"/>
</dbReference>
<dbReference type="InterPro" id="IPR011051">
    <property type="entry name" value="RmlC_Cupin_sf"/>
</dbReference>
<dbReference type="AlphaFoldDB" id="A0A067A1X5"/>
<dbReference type="Pfam" id="PF07883">
    <property type="entry name" value="Cupin_2"/>
    <property type="match status" value="1"/>
</dbReference>
<keyword evidence="3" id="KW-1185">Reference proteome</keyword>
<gene>
    <name evidence="2" type="ORF">EI16_08810</name>
</gene>
<feature type="domain" description="Cupin type-2" evidence="1">
    <location>
        <begin position="31"/>
        <end position="99"/>
    </location>
</feature>
<evidence type="ECO:0000313" key="2">
    <source>
        <dbReference type="EMBL" id="KDN96365.1"/>
    </source>
</evidence>
<dbReference type="SUPFAM" id="SSF51182">
    <property type="entry name" value="RmlC-like cupins"/>
    <property type="match status" value="1"/>
</dbReference>
<dbReference type="PANTHER" id="PTHR43346:SF1">
    <property type="entry name" value="QUERCETIN 2,3-DIOXYGENASE-RELATED"/>
    <property type="match status" value="1"/>
</dbReference>
<dbReference type="RefSeq" id="WP_029912370.1">
    <property type="nucleotide sequence ID" value="NZ_AP020335.1"/>
</dbReference>
<dbReference type="Gene3D" id="2.60.120.10">
    <property type="entry name" value="Jelly Rolls"/>
    <property type="match status" value="1"/>
</dbReference>
<organism evidence="2 3">
    <name type="scientific">Hydrogenovibrio marinus</name>
    <dbReference type="NCBI Taxonomy" id="28885"/>
    <lineage>
        <taxon>Bacteria</taxon>
        <taxon>Pseudomonadati</taxon>
        <taxon>Pseudomonadota</taxon>
        <taxon>Gammaproteobacteria</taxon>
        <taxon>Thiotrichales</taxon>
        <taxon>Piscirickettsiaceae</taxon>
        <taxon>Hydrogenovibrio</taxon>
    </lineage>
</organism>
<name>A0A067A1X5_HYDMR</name>
<proteinExistence type="predicted"/>
<sequence length="125" mass="14426">MYMTHEDKHEYRFETHGPKYLTVGPNVDLGVVVITPGEHHPCHKHVKQEESFLGLEGECAVYVDGERVVIKPGTYLRCDPNEAHYFRNETDTPFKAVFIKAPHLEEKDSVYIDWEPGQPFIKEDA</sequence>
<evidence type="ECO:0000313" key="3">
    <source>
        <dbReference type="Proteomes" id="UP000027341"/>
    </source>
</evidence>
<dbReference type="PANTHER" id="PTHR43346">
    <property type="entry name" value="LIGAND BINDING DOMAIN PROTEIN, PUTATIVE (AFU_ORTHOLOGUE AFUA_6G14370)-RELATED"/>
    <property type="match status" value="1"/>
</dbReference>
<dbReference type="InterPro" id="IPR014710">
    <property type="entry name" value="RmlC-like_jellyroll"/>
</dbReference>
<dbReference type="STRING" id="28885.EI16_08810"/>
<dbReference type="InterPro" id="IPR013096">
    <property type="entry name" value="Cupin_2"/>
</dbReference>
<protein>
    <submittedName>
        <fullName evidence="2">Cupin</fullName>
    </submittedName>
</protein>
<evidence type="ECO:0000259" key="1">
    <source>
        <dbReference type="Pfam" id="PF07883"/>
    </source>
</evidence>